<evidence type="ECO:0000256" key="4">
    <source>
        <dbReference type="ARBA" id="ARBA00023172"/>
    </source>
</evidence>
<evidence type="ECO:0000256" key="3">
    <source>
        <dbReference type="ARBA" id="ARBA00023125"/>
    </source>
</evidence>
<dbReference type="EMBL" id="RBRS01000364">
    <property type="protein sequence ID" value="RMR11626.1"/>
    <property type="molecule type" value="Genomic_DNA"/>
</dbReference>
<evidence type="ECO:0000259" key="5">
    <source>
        <dbReference type="Pfam" id="PF01526"/>
    </source>
</evidence>
<gene>
    <name evidence="7" type="ORF">ALP90_05690</name>
</gene>
<dbReference type="GO" id="GO:0003677">
    <property type="term" value="F:DNA binding"/>
    <property type="evidence" value="ECO:0007669"/>
    <property type="project" value="UniProtKB-KW"/>
</dbReference>
<organism evidence="7 8">
    <name type="scientific">Pseudomonas amygdali pv. ulmi</name>
    <dbReference type="NCBI Taxonomy" id="251720"/>
    <lineage>
        <taxon>Bacteria</taxon>
        <taxon>Pseudomonadati</taxon>
        <taxon>Pseudomonadota</taxon>
        <taxon>Gammaproteobacteria</taxon>
        <taxon>Pseudomonadales</taxon>
        <taxon>Pseudomonadaceae</taxon>
        <taxon>Pseudomonas</taxon>
        <taxon>Pseudomonas amygdali</taxon>
    </lineage>
</organism>
<evidence type="ECO:0000256" key="2">
    <source>
        <dbReference type="ARBA" id="ARBA00022578"/>
    </source>
</evidence>
<dbReference type="GO" id="GO:0006313">
    <property type="term" value="P:DNA transposition"/>
    <property type="evidence" value="ECO:0007669"/>
    <property type="project" value="InterPro"/>
</dbReference>
<dbReference type="NCBIfam" id="NF033527">
    <property type="entry name" value="transpos_Tn3"/>
    <property type="match status" value="1"/>
</dbReference>
<feature type="domain" description="DUF4158" evidence="6">
    <location>
        <begin position="22"/>
        <end position="183"/>
    </location>
</feature>
<evidence type="ECO:0000313" key="7">
    <source>
        <dbReference type="EMBL" id="RMR11626.1"/>
    </source>
</evidence>
<evidence type="ECO:0000259" key="6">
    <source>
        <dbReference type="Pfam" id="PF13700"/>
    </source>
</evidence>
<dbReference type="InterPro" id="IPR002513">
    <property type="entry name" value="Tn3_Tnp_DDE_dom"/>
</dbReference>
<dbReference type="AlphaFoldDB" id="A0A3M4SAL2"/>
<keyword evidence="4" id="KW-0233">DNA recombination</keyword>
<reference evidence="7 8" key="1">
    <citation type="submission" date="2018-08" db="EMBL/GenBank/DDBJ databases">
        <title>Recombination of ecologically and evolutionarily significant loci maintains genetic cohesion in the Pseudomonas syringae species complex.</title>
        <authorList>
            <person name="Dillon M."/>
            <person name="Thakur S."/>
            <person name="Almeida R.N.D."/>
            <person name="Weir B.S."/>
            <person name="Guttman D.S."/>
        </authorList>
    </citation>
    <scope>NUCLEOTIDE SEQUENCE [LARGE SCALE GENOMIC DNA]</scope>
    <source>
        <strain evidence="7 8">ICMP 5931</strain>
    </source>
</reference>
<accession>A0A3M4SAL2</accession>
<evidence type="ECO:0000256" key="1">
    <source>
        <dbReference type="ARBA" id="ARBA00009402"/>
    </source>
</evidence>
<dbReference type="InterPro" id="IPR025296">
    <property type="entry name" value="DUF4158"/>
</dbReference>
<protein>
    <submittedName>
        <fullName evidence="7">Transposase</fullName>
    </submittedName>
</protein>
<dbReference type="GO" id="GO:0004803">
    <property type="term" value="F:transposase activity"/>
    <property type="evidence" value="ECO:0007669"/>
    <property type="project" value="InterPro"/>
</dbReference>
<comment type="caution">
    <text evidence="7">The sequence shown here is derived from an EMBL/GenBank/DDBJ whole genome shotgun (WGS) entry which is preliminary data.</text>
</comment>
<dbReference type="Pfam" id="PF01526">
    <property type="entry name" value="DDE_Tnp_Tn3"/>
    <property type="match status" value="1"/>
</dbReference>
<proteinExistence type="inferred from homology"/>
<keyword evidence="3" id="KW-0238">DNA-binding</keyword>
<dbReference type="Pfam" id="PF13700">
    <property type="entry name" value="DUF4158"/>
    <property type="match status" value="1"/>
</dbReference>
<evidence type="ECO:0000313" key="8">
    <source>
        <dbReference type="Proteomes" id="UP000271097"/>
    </source>
</evidence>
<dbReference type="Proteomes" id="UP000271097">
    <property type="component" value="Unassembled WGS sequence"/>
</dbReference>
<feature type="domain" description="Tn3 transposase DDE" evidence="5">
    <location>
        <begin position="607"/>
        <end position="999"/>
    </location>
</feature>
<comment type="similarity">
    <text evidence="1">Belongs to the transposase 7 family.</text>
</comment>
<sequence>MSVGKVTEELLMIHKNKLISVLSDAEQEALYGLPDFDDGQRLEFLSLSETELAFAGNRPSLPAQVYCFLQIGYFKAKHAFFRFDWNEVEDDCTFVLSRYFHGETFERKPITKHEHYTQREGVSELFGYRLWTADFLPQLGQQATQAARRDMTPGFVAAELIVWLNEHKIIRPGYTTLQELVSETLSAERRRLGGLLAQVLDDAAKNTLAQLLVRDDTLSQLAALKQDAKNFGWRQMIREREKRALLEPLHRIAKALLPKLGVSQQNLLYFASLANFYTVHDLRNLKADQTQLYLLCYAWLRYRQLSDNLVDAMAYHMKQLEEESSAGAQKSFVAEQVRRQQDTPQVGRLLLIYVDDTVADATPFGDVRQRAYKIMPKDTLQLTGQRMSVKPVSKLALHWQAVDGLAERNRRHLRPLYVALDFSGTVPDSPWLKALAWAKSVFAKQQRLSQRPLAECPVATLPKRLRPYLLTFDADGKPTGLHADRYEFWLYRQIRKRFKSGELYLDDSLQHRHLSDELVSMNEKADTLAQMDIPFLRQPVDAQLDALTRELRAQLLAFNRELKRGKLTHLTYDKDAKTLIWHKPKGENQKVREQSFYEQLPYCDVADVFRFVNGQCHFLSALTPLQPRYAKKVADADSLMAVVIAQAMNHGNQVMARTSDIPYHVLETTYQQYLRQASLQAANDRISNAIAALPIFPHYSFDLDALYGAVDGQKFSIERPTVKARHSRKYFGRGKGVVAYTLLCNHVPLNGYLIGAHDFEAHHVFDIWYRNTSDVVPTAITGDMHSVNKANFAILHWFGPRFEPRFTNLEDQLQELYSADDPALYEKCLIRPVGQIDQQLIISEKPNIDQIVATLGLKEMTQGTLIRKLCTYTAPNPTRRAIFEFDKLIRSIYTLRYLRDPQLERNVHRSQNRVESYHQLRSTIAQVGGKKELTGRTDIGIEISNQCARLIANAIIYYNSAILSHLLTKCEASGNAKAVALITKISPAAWRHILLNGHYTFQSDKMIDLDALLAGLELG</sequence>
<dbReference type="InterPro" id="IPR047653">
    <property type="entry name" value="Tn3-like_transpos"/>
</dbReference>
<name>A0A3M4SAL2_PSEA0</name>
<keyword evidence="2" id="KW-0815">Transposition</keyword>